<keyword evidence="7" id="KW-0227">DNA damage</keyword>
<dbReference type="GO" id="GO:0003908">
    <property type="term" value="F:methylated-DNA-[protein]-cysteine S-methyltransferase activity"/>
    <property type="evidence" value="ECO:0007669"/>
    <property type="project" value="UniProtKB-EC"/>
</dbReference>
<dbReference type="NCBIfam" id="TIGR00589">
    <property type="entry name" value="ogt"/>
    <property type="match status" value="1"/>
</dbReference>
<dbReference type="EMBL" id="SPLM01000073">
    <property type="protein sequence ID" value="TMW62844.1"/>
    <property type="molecule type" value="Genomic_DNA"/>
</dbReference>
<evidence type="ECO:0000256" key="5">
    <source>
        <dbReference type="ARBA" id="ARBA00022603"/>
    </source>
</evidence>
<evidence type="ECO:0000256" key="2">
    <source>
        <dbReference type="ARBA" id="ARBA00008711"/>
    </source>
</evidence>
<dbReference type="PANTHER" id="PTHR10815">
    <property type="entry name" value="METHYLATED-DNA--PROTEIN-CYSTEINE METHYLTRANSFERASE"/>
    <property type="match status" value="1"/>
</dbReference>
<dbReference type="Proteomes" id="UP000794436">
    <property type="component" value="Unassembled WGS sequence"/>
</dbReference>
<evidence type="ECO:0000256" key="10">
    <source>
        <dbReference type="ARBA" id="ARBA00031621"/>
    </source>
</evidence>
<comment type="caution">
    <text evidence="14">The sequence shown here is derived from an EMBL/GenBank/DDBJ whole genome shotgun (WGS) entry which is preliminary data.</text>
</comment>
<evidence type="ECO:0000313" key="15">
    <source>
        <dbReference type="Proteomes" id="UP000794436"/>
    </source>
</evidence>
<feature type="region of interest" description="Disordered" evidence="12">
    <location>
        <begin position="1"/>
        <end position="28"/>
    </location>
</feature>
<evidence type="ECO:0000256" key="1">
    <source>
        <dbReference type="ARBA" id="ARBA00001286"/>
    </source>
</evidence>
<name>A0A8K1CG16_PYTOL</name>
<dbReference type="InterPro" id="IPR001497">
    <property type="entry name" value="MethylDNA_cys_MeTrfase_AS"/>
</dbReference>
<dbReference type="EC" id="2.1.1.63" evidence="3"/>
<dbReference type="Gene3D" id="1.10.10.10">
    <property type="entry name" value="Winged helix-like DNA-binding domain superfamily/Winged helix DNA-binding domain"/>
    <property type="match status" value="1"/>
</dbReference>
<evidence type="ECO:0000313" key="14">
    <source>
        <dbReference type="EMBL" id="TMW62844.1"/>
    </source>
</evidence>
<comment type="catalytic activity">
    <reaction evidence="11">
        <text>a 6-O-methyl-2'-deoxyguanosine in DNA + L-cysteinyl-[protein] = S-methyl-L-cysteinyl-[protein] + a 2'-deoxyguanosine in DNA</text>
        <dbReference type="Rhea" id="RHEA:24000"/>
        <dbReference type="Rhea" id="RHEA-COMP:10131"/>
        <dbReference type="Rhea" id="RHEA-COMP:10132"/>
        <dbReference type="Rhea" id="RHEA-COMP:11367"/>
        <dbReference type="Rhea" id="RHEA-COMP:11368"/>
        <dbReference type="ChEBI" id="CHEBI:29950"/>
        <dbReference type="ChEBI" id="CHEBI:82612"/>
        <dbReference type="ChEBI" id="CHEBI:85445"/>
        <dbReference type="ChEBI" id="CHEBI:85448"/>
        <dbReference type="EC" id="2.1.1.63"/>
    </reaction>
</comment>
<dbReference type="InterPro" id="IPR036217">
    <property type="entry name" value="MethylDNA_cys_MeTrfase_DNAb"/>
</dbReference>
<dbReference type="GO" id="GO:0032259">
    <property type="term" value="P:methylation"/>
    <property type="evidence" value="ECO:0007669"/>
    <property type="project" value="UniProtKB-KW"/>
</dbReference>
<dbReference type="CDD" id="cd06445">
    <property type="entry name" value="ATase"/>
    <property type="match status" value="1"/>
</dbReference>
<dbReference type="PANTHER" id="PTHR10815:SF13">
    <property type="entry name" value="METHYLATED-DNA--PROTEIN-CYSTEINE METHYLTRANSFERASE"/>
    <property type="match status" value="1"/>
</dbReference>
<keyword evidence="6" id="KW-0808">Transferase</keyword>
<feature type="compositionally biased region" description="Low complexity" evidence="12">
    <location>
        <begin position="1"/>
        <end position="27"/>
    </location>
</feature>
<evidence type="ECO:0000256" key="3">
    <source>
        <dbReference type="ARBA" id="ARBA00011918"/>
    </source>
</evidence>
<evidence type="ECO:0000256" key="12">
    <source>
        <dbReference type="SAM" id="MobiDB-lite"/>
    </source>
</evidence>
<comment type="similarity">
    <text evidence="2">Belongs to the MGMT family.</text>
</comment>
<proteinExistence type="inferred from homology"/>
<protein>
    <recommendedName>
        <fullName evidence="4">Methylated-DNA--protein-cysteine methyltransferase</fullName>
        <ecNumber evidence="3">2.1.1.63</ecNumber>
    </recommendedName>
    <alternativeName>
        <fullName evidence="9">6-O-methylguanine-DNA methyltransferase</fullName>
    </alternativeName>
    <alternativeName>
        <fullName evidence="10">O-6-methylguanine-DNA-alkyltransferase</fullName>
    </alternativeName>
</protein>
<dbReference type="PROSITE" id="PS00374">
    <property type="entry name" value="MGMT"/>
    <property type="match status" value="1"/>
</dbReference>
<dbReference type="AlphaFoldDB" id="A0A8K1CG16"/>
<feature type="domain" description="Methylated-DNA-[protein]-cysteine S-methyltransferase DNA binding" evidence="13">
    <location>
        <begin position="46"/>
        <end position="130"/>
    </location>
</feature>
<accession>A0A8K1CG16</accession>
<evidence type="ECO:0000256" key="6">
    <source>
        <dbReference type="ARBA" id="ARBA00022679"/>
    </source>
</evidence>
<evidence type="ECO:0000256" key="11">
    <source>
        <dbReference type="ARBA" id="ARBA00049348"/>
    </source>
</evidence>
<comment type="catalytic activity">
    <reaction evidence="1">
        <text>a 4-O-methyl-thymidine in DNA + L-cysteinyl-[protein] = a thymidine in DNA + S-methyl-L-cysteinyl-[protein]</text>
        <dbReference type="Rhea" id="RHEA:53428"/>
        <dbReference type="Rhea" id="RHEA-COMP:10131"/>
        <dbReference type="Rhea" id="RHEA-COMP:10132"/>
        <dbReference type="Rhea" id="RHEA-COMP:13555"/>
        <dbReference type="Rhea" id="RHEA-COMP:13556"/>
        <dbReference type="ChEBI" id="CHEBI:29950"/>
        <dbReference type="ChEBI" id="CHEBI:82612"/>
        <dbReference type="ChEBI" id="CHEBI:137386"/>
        <dbReference type="ChEBI" id="CHEBI:137387"/>
        <dbReference type="EC" id="2.1.1.63"/>
    </reaction>
</comment>
<dbReference type="InterPro" id="IPR014048">
    <property type="entry name" value="MethylDNA_cys_MeTrfase_DNA-bd"/>
</dbReference>
<keyword evidence="8" id="KW-0234">DNA repair</keyword>
<evidence type="ECO:0000256" key="7">
    <source>
        <dbReference type="ARBA" id="ARBA00022763"/>
    </source>
</evidence>
<evidence type="ECO:0000256" key="9">
    <source>
        <dbReference type="ARBA" id="ARBA00030795"/>
    </source>
</evidence>
<dbReference type="OrthoDB" id="1907495at2759"/>
<dbReference type="GO" id="GO:0006281">
    <property type="term" value="P:DNA repair"/>
    <property type="evidence" value="ECO:0007669"/>
    <property type="project" value="UniProtKB-KW"/>
</dbReference>
<dbReference type="Pfam" id="PF01035">
    <property type="entry name" value="DNA_binding_1"/>
    <property type="match status" value="1"/>
</dbReference>
<evidence type="ECO:0000259" key="13">
    <source>
        <dbReference type="Pfam" id="PF01035"/>
    </source>
</evidence>
<dbReference type="SUPFAM" id="SSF46767">
    <property type="entry name" value="Methylated DNA-protein cysteine methyltransferase, C-terminal domain"/>
    <property type="match status" value="1"/>
</dbReference>
<evidence type="ECO:0000256" key="8">
    <source>
        <dbReference type="ARBA" id="ARBA00023204"/>
    </source>
</evidence>
<evidence type="ECO:0000256" key="4">
    <source>
        <dbReference type="ARBA" id="ARBA00015377"/>
    </source>
</evidence>
<organism evidence="14 15">
    <name type="scientific">Pythium oligandrum</name>
    <name type="common">Mycoparasitic fungus</name>
    <dbReference type="NCBI Taxonomy" id="41045"/>
    <lineage>
        <taxon>Eukaryota</taxon>
        <taxon>Sar</taxon>
        <taxon>Stramenopiles</taxon>
        <taxon>Oomycota</taxon>
        <taxon>Peronosporomycetes</taxon>
        <taxon>Pythiales</taxon>
        <taxon>Pythiaceae</taxon>
        <taxon>Pythium</taxon>
    </lineage>
</organism>
<reference evidence="14" key="1">
    <citation type="submission" date="2019-03" db="EMBL/GenBank/DDBJ databases">
        <title>Long read genome sequence of the mycoparasitic Pythium oligandrum ATCC 38472 isolated from sugarbeet rhizosphere.</title>
        <authorList>
            <person name="Gaulin E."/>
        </authorList>
    </citation>
    <scope>NUCLEOTIDE SEQUENCE</scope>
    <source>
        <strain evidence="14">ATCC 38472_TT</strain>
    </source>
</reference>
<keyword evidence="5" id="KW-0489">Methyltransferase</keyword>
<gene>
    <name evidence="14" type="ORF">Poli38472_005462</name>
</gene>
<keyword evidence="15" id="KW-1185">Reference proteome</keyword>
<sequence length="146" mass="15738">MATSRVLRARRATSTATKKATSQAGKKTVAKATQHIEWRGHRMTTFEKSVYELISTIPAGKVSTYGDVAKALSSGPRPVGQALRKNPLAPEVPCHRVVAGTLSIGGFKGQFGEASPCIAEKRELLGKEGVTFTKDLKIDQSCLHQF</sequence>
<dbReference type="InterPro" id="IPR036388">
    <property type="entry name" value="WH-like_DNA-bd_sf"/>
</dbReference>